<dbReference type="GO" id="GO:0004180">
    <property type="term" value="F:carboxypeptidase activity"/>
    <property type="evidence" value="ECO:0007669"/>
    <property type="project" value="UniProtKB-KW"/>
</dbReference>
<proteinExistence type="inferred from homology"/>
<dbReference type="Pfam" id="PF13715">
    <property type="entry name" value="CarbopepD_reg_2"/>
    <property type="match status" value="1"/>
</dbReference>
<dbReference type="Gene3D" id="2.120.10.30">
    <property type="entry name" value="TolB, C-terminal domain"/>
    <property type="match status" value="1"/>
</dbReference>
<sequence length="495" mass="55516">MERISIRYLAIVLILILNLSSCTEDVVTPILTGTISGVSINKTTNAPVENVEINTIPATNEVYTNDLGEFIIENIPIGEYTVYAKAFGFENENIKINVTNNEVTDVTLKLNIANRIASIPINPIPQNNAIDQALTLNLIWSISDQGEQENLKYQILLYEDDDNQIFQQVDDYTDTTLTVEDLNYNSNYFWQVNVISSTGNITKGDIWSFSTVAFPDNRFLFTSNREGDYNIYSSDLEGGKLTQITENNDFELKPLYSNNRDLIAYSSNAEVDYHIYLMNKDGSNPKKVTNIPIAGFHNQGIAFCWSPDNGKLLYSHYEKLYTINRNGTGLNQIATAPNGKHFRSSDWTSVNDKIVVETIGSTIYESEIYLMNSDGSDTIRLVDDLPGIIQNPSFSIDGKEVLYTQDISGYESANGRQLNAHIFKINIETKEISDLSNNKPNGTNDLQARFSPDGASIIFMNTSNDGSGLKSIWKMDTNGTNRTLLFEDAEMPNWQ</sequence>
<dbReference type="RefSeq" id="WP_322345965.1">
    <property type="nucleotide sequence ID" value="NZ_CP129968.2"/>
</dbReference>
<gene>
    <name evidence="3" type="ORF">QYS47_26495</name>
</gene>
<feature type="domain" description="Fibronectin type-III" evidence="2">
    <location>
        <begin position="119"/>
        <end position="217"/>
    </location>
</feature>
<dbReference type="GO" id="GO:0030246">
    <property type="term" value="F:carbohydrate binding"/>
    <property type="evidence" value="ECO:0007669"/>
    <property type="project" value="InterPro"/>
</dbReference>
<dbReference type="PROSITE" id="PS50853">
    <property type="entry name" value="FN3"/>
    <property type="match status" value="1"/>
</dbReference>
<dbReference type="Gene3D" id="2.120.10.60">
    <property type="entry name" value="Tricorn protease N-terminal domain"/>
    <property type="match status" value="1"/>
</dbReference>
<dbReference type="InterPro" id="IPR011042">
    <property type="entry name" value="6-blade_b-propeller_TolB-like"/>
</dbReference>
<dbReference type="InterPro" id="IPR011659">
    <property type="entry name" value="WD40"/>
</dbReference>
<evidence type="ECO:0000259" key="2">
    <source>
        <dbReference type="PROSITE" id="PS50853"/>
    </source>
</evidence>
<keyword evidence="3" id="KW-0645">Protease</keyword>
<dbReference type="PANTHER" id="PTHR36842">
    <property type="entry name" value="PROTEIN TOLB HOMOLOG"/>
    <property type="match status" value="1"/>
</dbReference>
<keyword evidence="3" id="KW-0121">Carboxypeptidase</keyword>
<protein>
    <submittedName>
        <fullName evidence="3">Carboxypeptidase-like regulatory domain-containing protein</fullName>
    </submittedName>
</protein>
<name>A0AA49GBZ4_9BACT</name>
<organism evidence="3">
    <name type="scientific">Marivirga arenosa</name>
    <dbReference type="NCBI Taxonomy" id="3059076"/>
    <lineage>
        <taxon>Bacteria</taxon>
        <taxon>Pseudomonadati</taxon>
        <taxon>Bacteroidota</taxon>
        <taxon>Cytophagia</taxon>
        <taxon>Cytophagales</taxon>
        <taxon>Marivirgaceae</taxon>
        <taxon>Marivirga</taxon>
    </lineage>
</organism>
<dbReference type="PANTHER" id="PTHR36842:SF1">
    <property type="entry name" value="PROTEIN TOLB"/>
    <property type="match status" value="1"/>
</dbReference>
<dbReference type="SUPFAM" id="SSF49452">
    <property type="entry name" value="Starch-binding domain-like"/>
    <property type="match status" value="1"/>
</dbReference>
<dbReference type="KEGG" id="marp:QYS47_26495"/>
<dbReference type="InterPro" id="IPR003961">
    <property type="entry name" value="FN3_dom"/>
</dbReference>
<dbReference type="InterPro" id="IPR036116">
    <property type="entry name" value="FN3_sf"/>
</dbReference>
<dbReference type="EMBL" id="CP129968">
    <property type="protein sequence ID" value="WKK80617.2"/>
    <property type="molecule type" value="Genomic_DNA"/>
</dbReference>
<evidence type="ECO:0000256" key="1">
    <source>
        <dbReference type="ARBA" id="ARBA00009820"/>
    </source>
</evidence>
<dbReference type="AlphaFoldDB" id="A0AA49GBZ4"/>
<dbReference type="SUPFAM" id="SSF49265">
    <property type="entry name" value="Fibronectin type III"/>
    <property type="match status" value="1"/>
</dbReference>
<keyword evidence="3" id="KW-0378">Hydrolase</keyword>
<dbReference type="Proteomes" id="UP001232019">
    <property type="component" value="Chromosome"/>
</dbReference>
<reference evidence="3" key="1">
    <citation type="submission" date="2023-08" db="EMBL/GenBank/DDBJ databases">
        <title>Comparative genomics and taxonomic characterization of three novel marine species of genus Marivirga.</title>
        <authorList>
            <person name="Muhammad N."/>
            <person name="Kim S.-G."/>
        </authorList>
    </citation>
    <scope>NUCLEOTIDE SEQUENCE</scope>
    <source>
        <strain evidence="3">BKB1-2</strain>
    </source>
</reference>
<dbReference type="Pfam" id="PF07676">
    <property type="entry name" value="PD40"/>
    <property type="match status" value="1"/>
</dbReference>
<dbReference type="InterPro" id="IPR013784">
    <property type="entry name" value="Carb-bd-like_fold"/>
</dbReference>
<evidence type="ECO:0000313" key="3">
    <source>
        <dbReference type="EMBL" id="WKK80617.2"/>
    </source>
</evidence>
<dbReference type="SUPFAM" id="SSF69304">
    <property type="entry name" value="Tricorn protease N-terminal domain"/>
    <property type="match status" value="1"/>
</dbReference>
<comment type="similarity">
    <text evidence="1">Belongs to the TolB family.</text>
</comment>
<accession>A0AA49GBZ4</accession>
<dbReference type="Gene3D" id="2.60.40.1120">
    <property type="entry name" value="Carboxypeptidase-like, regulatory domain"/>
    <property type="match status" value="1"/>
</dbReference>